<dbReference type="AlphaFoldDB" id="X1A639"/>
<sequence length="140" mass="14966">GIRPQSISKIGRFKAEATTAEMAVALITLAEQMLYAGASSLLVEGVATEVAEIITRRCEVPVIGCGSGPGCDGQILIAPDILGLTQGVSPKFVKSYGKLAEKVIEGFAEYSKEITAGQFPDKEHSYHMKAGELERLKRLL</sequence>
<proteinExistence type="inferred from homology"/>
<dbReference type="InterPro" id="IPR040442">
    <property type="entry name" value="Pyrv_kinase-like_dom_sf"/>
</dbReference>
<evidence type="ECO:0000256" key="2">
    <source>
        <dbReference type="ARBA" id="ARBA00012618"/>
    </source>
</evidence>
<name>X1A639_9ZZZZ</name>
<dbReference type="PANTHER" id="PTHR20881">
    <property type="entry name" value="3-METHYL-2-OXOBUTANOATE HYDROXYMETHYLTRANSFERASE"/>
    <property type="match status" value="1"/>
</dbReference>
<comment type="caution">
    <text evidence="4">The sequence shown here is derived from an EMBL/GenBank/DDBJ whole genome shotgun (WGS) entry which is preliminary data.</text>
</comment>
<protein>
    <recommendedName>
        <fullName evidence="2">3-methyl-2-oxobutanoate hydroxymethyltransferase</fullName>
        <ecNumber evidence="2">2.1.2.11</ecNumber>
    </recommendedName>
</protein>
<evidence type="ECO:0000256" key="1">
    <source>
        <dbReference type="ARBA" id="ARBA00008676"/>
    </source>
</evidence>
<comment type="similarity">
    <text evidence="1">Belongs to the PanB family.</text>
</comment>
<evidence type="ECO:0000256" key="3">
    <source>
        <dbReference type="ARBA" id="ARBA00022679"/>
    </source>
</evidence>
<dbReference type="GO" id="GO:0005737">
    <property type="term" value="C:cytoplasm"/>
    <property type="evidence" value="ECO:0007669"/>
    <property type="project" value="TreeGrafter"/>
</dbReference>
<gene>
    <name evidence="4" type="ORF">S01H4_25471</name>
</gene>
<accession>X1A639</accession>
<dbReference type="EC" id="2.1.2.11" evidence="2"/>
<dbReference type="GO" id="GO:0003864">
    <property type="term" value="F:3-methyl-2-oxobutanoate hydroxymethyltransferase activity"/>
    <property type="evidence" value="ECO:0007669"/>
    <property type="project" value="UniProtKB-EC"/>
</dbReference>
<dbReference type="GO" id="GO:0000287">
    <property type="term" value="F:magnesium ion binding"/>
    <property type="evidence" value="ECO:0007669"/>
    <property type="project" value="TreeGrafter"/>
</dbReference>
<dbReference type="Pfam" id="PF02548">
    <property type="entry name" value="Pantoate_transf"/>
    <property type="match status" value="1"/>
</dbReference>
<reference evidence="4" key="1">
    <citation type="journal article" date="2014" name="Front. Microbiol.">
        <title>High frequency of phylogenetically diverse reductive dehalogenase-homologous genes in deep subseafloor sedimentary metagenomes.</title>
        <authorList>
            <person name="Kawai M."/>
            <person name="Futagami T."/>
            <person name="Toyoda A."/>
            <person name="Takaki Y."/>
            <person name="Nishi S."/>
            <person name="Hori S."/>
            <person name="Arai W."/>
            <person name="Tsubouchi T."/>
            <person name="Morono Y."/>
            <person name="Uchiyama I."/>
            <person name="Ito T."/>
            <person name="Fujiyama A."/>
            <person name="Inagaki F."/>
            <person name="Takami H."/>
        </authorList>
    </citation>
    <scope>NUCLEOTIDE SEQUENCE</scope>
    <source>
        <strain evidence="4">Expedition CK06-06</strain>
    </source>
</reference>
<keyword evidence="3" id="KW-0808">Transferase</keyword>
<evidence type="ECO:0000313" key="4">
    <source>
        <dbReference type="EMBL" id="GAG77204.1"/>
    </source>
</evidence>
<dbReference type="PANTHER" id="PTHR20881:SF0">
    <property type="entry name" value="3-METHYL-2-OXOBUTANOATE HYDROXYMETHYLTRANSFERASE"/>
    <property type="match status" value="1"/>
</dbReference>
<dbReference type="SUPFAM" id="SSF51621">
    <property type="entry name" value="Phosphoenolpyruvate/pyruvate domain"/>
    <property type="match status" value="1"/>
</dbReference>
<dbReference type="Gene3D" id="3.20.20.60">
    <property type="entry name" value="Phosphoenolpyruvate-binding domains"/>
    <property type="match status" value="1"/>
</dbReference>
<dbReference type="InterPro" id="IPR003700">
    <property type="entry name" value="Pantoate_hydroxy_MeTrfase"/>
</dbReference>
<dbReference type="InterPro" id="IPR015813">
    <property type="entry name" value="Pyrv/PenolPyrv_kinase-like_dom"/>
</dbReference>
<organism evidence="4">
    <name type="scientific">marine sediment metagenome</name>
    <dbReference type="NCBI Taxonomy" id="412755"/>
    <lineage>
        <taxon>unclassified sequences</taxon>
        <taxon>metagenomes</taxon>
        <taxon>ecological metagenomes</taxon>
    </lineage>
</organism>
<feature type="non-terminal residue" evidence="4">
    <location>
        <position position="1"/>
    </location>
</feature>
<dbReference type="EMBL" id="BART01012125">
    <property type="protein sequence ID" value="GAG77204.1"/>
    <property type="molecule type" value="Genomic_DNA"/>
</dbReference>
<dbReference type="GO" id="GO:0015940">
    <property type="term" value="P:pantothenate biosynthetic process"/>
    <property type="evidence" value="ECO:0007669"/>
    <property type="project" value="InterPro"/>
</dbReference>